<keyword evidence="4" id="KW-0732">Signal</keyword>
<organism evidence="5 6">
    <name type="scientific">Streptococcus ferus</name>
    <dbReference type="NCBI Taxonomy" id="1345"/>
    <lineage>
        <taxon>Bacteria</taxon>
        <taxon>Bacillati</taxon>
        <taxon>Bacillota</taxon>
        <taxon>Bacilli</taxon>
        <taxon>Lactobacillales</taxon>
        <taxon>Streptococcaceae</taxon>
        <taxon>Streptococcus</taxon>
    </lineage>
</organism>
<reference evidence="5 6" key="1">
    <citation type="submission" date="2018-06" db="EMBL/GenBank/DDBJ databases">
        <authorList>
            <consortium name="Pathogen Informatics"/>
            <person name="Doyle S."/>
        </authorList>
    </citation>
    <scope>NUCLEOTIDE SEQUENCE [LARGE SCALE GENOMIC DNA]</scope>
    <source>
        <strain evidence="5 6">NCTC12278</strain>
    </source>
</reference>
<accession>A0A2X3W6M0</accession>
<evidence type="ECO:0000313" key="5">
    <source>
        <dbReference type="EMBL" id="SQF39423.1"/>
    </source>
</evidence>
<dbReference type="STRING" id="1123303.GCA_000372425_01811"/>
<gene>
    <name evidence="5" type="primary">yesO</name>
    <name evidence="5" type="ORF">NCTC12278_00327</name>
</gene>
<keyword evidence="6" id="KW-1185">Reference proteome</keyword>
<dbReference type="PANTHER" id="PTHR43649:SF31">
    <property type="entry name" value="SN-GLYCEROL-3-PHOSPHATE-BINDING PERIPLASMIC PROTEIN UGPB"/>
    <property type="match status" value="1"/>
</dbReference>
<dbReference type="KEGG" id="sfer:NCTC12278_00327"/>
<protein>
    <submittedName>
        <fullName evidence="5">Sugar-binding periplasmic protein</fullName>
    </submittedName>
</protein>
<sequence>MIRAWLKRYRLVLVLVLIGLVLLTFFGIRQSQKKTTLWLGTYAGSSWDVPSGQEYQFLDRVIRRFEKAHPNVEVRYESGITKEDYSGWLSSKIVAGQQPDVFIVPENDFNLLASTGALANLDGNVKRDIQVSDFYQTPYLSGEYEKTQYALPFESNPVMMCINIDLLKKEGIDLPKSSWTLTDFYEICQKVTKDTNQDGVIDQYGCFGYDWEDAIAAYGISLFNASGTESYFNTPEVRKALSLITKLEALNDNYQVTLEDFDEGRVAFYPMTLAQYRTYKPYPYHVSKYSSFSWSCVAMPSQEAGISHTQTKSSLYAISSKSAHADLAWEFLKLLTYDKESQQELFKMSQGVSVLTSVMKSKESREILQNDNFGATALSLSTLDGMMKESILEPKFKSYNTISEKADYLISQSLEQNTIDNDLADIQKEIEDNLK</sequence>
<name>A0A2X3W6M0_9STRE</name>
<dbReference type="CDD" id="cd13585">
    <property type="entry name" value="PBP2_TMBP_like"/>
    <property type="match status" value="1"/>
</dbReference>
<dbReference type="AlphaFoldDB" id="A0A2X3W6M0"/>
<dbReference type="InterPro" id="IPR050490">
    <property type="entry name" value="Bact_solute-bd_prot1"/>
</dbReference>
<dbReference type="Proteomes" id="UP000249495">
    <property type="component" value="Chromosome 1"/>
</dbReference>
<keyword evidence="3" id="KW-0813">Transport</keyword>
<dbReference type="SUPFAM" id="SSF53850">
    <property type="entry name" value="Periplasmic binding protein-like II"/>
    <property type="match status" value="1"/>
</dbReference>
<comment type="similarity">
    <text evidence="2">Belongs to the bacterial solute-binding protein 1 family.</text>
</comment>
<evidence type="ECO:0000313" key="6">
    <source>
        <dbReference type="Proteomes" id="UP000249495"/>
    </source>
</evidence>
<dbReference type="Gene3D" id="3.40.190.10">
    <property type="entry name" value="Periplasmic binding protein-like II"/>
    <property type="match status" value="1"/>
</dbReference>
<evidence type="ECO:0000256" key="1">
    <source>
        <dbReference type="ARBA" id="ARBA00004196"/>
    </source>
</evidence>
<dbReference type="InterPro" id="IPR006059">
    <property type="entry name" value="SBP"/>
</dbReference>
<dbReference type="OrthoDB" id="383937at2"/>
<evidence type="ECO:0000256" key="3">
    <source>
        <dbReference type="ARBA" id="ARBA00022448"/>
    </source>
</evidence>
<dbReference type="RefSeq" id="WP_018031115.1">
    <property type="nucleotide sequence ID" value="NZ_JBGXSR010000151.1"/>
</dbReference>
<dbReference type="EMBL" id="LS483343">
    <property type="protein sequence ID" value="SQF39423.1"/>
    <property type="molecule type" value="Genomic_DNA"/>
</dbReference>
<proteinExistence type="inferred from homology"/>
<dbReference type="GO" id="GO:0030313">
    <property type="term" value="C:cell envelope"/>
    <property type="evidence" value="ECO:0007669"/>
    <property type="project" value="UniProtKB-SubCell"/>
</dbReference>
<evidence type="ECO:0000256" key="4">
    <source>
        <dbReference type="ARBA" id="ARBA00022729"/>
    </source>
</evidence>
<evidence type="ECO:0000256" key="2">
    <source>
        <dbReference type="ARBA" id="ARBA00008520"/>
    </source>
</evidence>
<dbReference type="PANTHER" id="PTHR43649">
    <property type="entry name" value="ARABINOSE-BINDING PROTEIN-RELATED"/>
    <property type="match status" value="1"/>
</dbReference>
<dbReference type="Pfam" id="PF13416">
    <property type="entry name" value="SBP_bac_8"/>
    <property type="match status" value="1"/>
</dbReference>
<comment type="subcellular location">
    <subcellularLocation>
        <location evidence="1">Cell envelope</location>
    </subcellularLocation>
</comment>